<dbReference type="GO" id="GO:0003824">
    <property type="term" value="F:catalytic activity"/>
    <property type="evidence" value="ECO:0007669"/>
    <property type="project" value="InterPro"/>
</dbReference>
<dbReference type="Pfam" id="PF00400">
    <property type="entry name" value="WD40"/>
    <property type="match status" value="9"/>
</dbReference>
<feature type="repeat" description="WD" evidence="7">
    <location>
        <begin position="1009"/>
        <end position="1050"/>
    </location>
</feature>
<dbReference type="Gene3D" id="2.130.10.10">
    <property type="entry name" value="YVTN repeat-like/Quinoprotein amine dehydrogenase"/>
    <property type="match status" value="4"/>
</dbReference>
<feature type="repeat" description="WD" evidence="7">
    <location>
        <begin position="1135"/>
        <end position="1176"/>
    </location>
</feature>
<dbReference type="OrthoDB" id="4937779at2759"/>
<dbReference type="PROSITE" id="PS50837">
    <property type="entry name" value="NACHT"/>
    <property type="match status" value="1"/>
</dbReference>
<dbReference type="PROSITE" id="PS50082">
    <property type="entry name" value="WD_REPEATS_2"/>
    <property type="match status" value="9"/>
</dbReference>
<feature type="repeat" description="WD" evidence="7">
    <location>
        <begin position="1051"/>
        <end position="1092"/>
    </location>
</feature>
<protein>
    <recommendedName>
        <fullName evidence="5">Mitochondrial division protein 1</fullName>
    </recommendedName>
</protein>
<dbReference type="GO" id="GO:0009116">
    <property type="term" value="P:nucleoside metabolic process"/>
    <property type="evidence" value="ECO:0007669"/>
    <property type="project" value="InterPro"/>
</dbReference>
<reference evidence="9 10" key="1">
    <citation type="journal article" date="2016" name="PLoS Pathog.">
        <title>Biosynthesis of antibiotic leucinostatins in bio-control fungus Purpureocillium lilacinum and their inhibition on phytophthora revealed by genome mining.</title>
        <authorList>
            <person name="Wang G."/>
            <person name="Liu Z."/>
            <person name="Lin R."/>
            <person name="Li E."/>
            <person name="Mao Z."/>
            <person name="Ling J."/>
            <person name="Yang Y."/>
            <person name="Yin W.B."/>
            <person name="Xie B."/>
        </authorList>
    </citation>
    <scope>NUCLEOTIDE SEQUENCE [LARGE SCALE GENOMIC DNA]</scope>
    <source>
        <strain evidence="9">170</strain>
    </source>
</reference>
<dbReference type="RefSeq" id="XP_018137496.1">
    <property type="nucleotide sequence ID" value="XM_018288882.1"/>
</dbReference>
<evidence type="ECO:0000256" key="2">
    <source>
        <dbReference type="ARBA" id="ARBA00022737"/>
    </source>
</evidence>
<dbReference type="EMBL" id="LSBJ02000011">
    <property type="protein sequence ID" value="OWT42589.1"/>
    <property type="molecule type" value="Genomic_DNA"/>
</dbReference>
<feature type="repeat" description="WD" evidence="7">
    <location>
        <begin position="1303"/>
        <end position="1344"/>
    </location>
</feature>
<dbReference type="Pfam" id="PF24883">
    <property type="entry name" value="NPHP3_N"/>
    <property type="match status" value="1"/>
</dbReference>
<evidence type="ECO:0000256" key="3">
    <source>
        <dbReference type="ARBA" id="ARBA00023054"/>
    </source>
</evidence>
<dbReference type="SUPFAM" id="SSF52540">
    <property type="entry name" value="P-loop containing nucleoside triphosphate hydrolases"/>
    <property type="match status" value="1"/>
</dbReference>
<keyword evidence="3" id="KW-0175">Coiled coil</keyword>
<organism evidence="9 10">
    <name type="scientific">Pochonia chlamydosporia 170</name>
    <dbReference type="NCBI Taxonomy" id="1380566"/>
    <lineage>
        <taxon>Eukaryota</taxon>
        <taxon>Fungi</taxon>
        <taxon>Dikarya</taxon>
        <taxon>Ascomycota</taxon>
        <taxon>Pezizomycotina</taxon>
        <taxon>Sordariomycetes</taxon>
        <taxon>Hypocreomycetidae</taxon>
        <taxon>Hypocreales</taxon>
        <taxon>Clavicipitaceae</taxon>
        <taxon>Pochonia</taxon>
    </lineage>
</organism>
<dbReference type="PROSITE" id="PS50294">
    <property type="entry name" value="WD_REPEATS_REGION"/>
    <property type="match status" value="9"/>
</dbReference>
<evidence type="ECO:0000313" key="10">
    <source>
        <dbReference type="Proteomes" id="UP000078397"/>
    </source>
</evidence>
<dbReference type="Gene3D" id="3.40.50.300">
    <property type="entry name" value="P-loop containing nucleotide triphosphate hydrolases"/>
    <property type="match status" value="1"/>
</dbReference>
<proteinExistence type="inferred from homology"/>
<evidence type="ECO:0000256" key="6">
    <source>
        <dbReference type="ARBA" id="ARBA00043913"/>
    </source>
</evidence>
<feature type="repeat" description="WD" evidence="7">
    <location>
        <begin position="1177"/>
        <end position="1218"/>
    </location>
</feature>
<evidence type="ECO:0000256" key="5">
    <source>
        <dbReference type="ARBA" id="ARBA00039789"/>
    </source>
</evidence>
<evidence type="ECO:0000256" key="4">
    <source>
        <dbReference type="ARBA" id="ARBA00038415"/>
    </source>
</evidence>
<dbReference type="InterPro" id="IPR007111">
    <property type="entry name" value="NACHT_NTPase"/>
</dbReference>
<dbReference type="Gene3D" id="3.40.50.1580">
    <property type="entry name" value="Nucleoside phosphorylase domain"/>
    <property type="match status" value="1"/>
</dbReference>
<dbReference type="InterPro" id="IPR035994">
    <property type="entry name" value="Nucleoside_phosphorylase_sf"/>
</dbReference>
<keyword evidence="2" id="KW-0677">Repeat</keyword>
<sequence length="1452" mass="161763">MSNPQDYTVGWICAISTEYVAARAFLDKVHDQAESVSPHDDNIYTLGEVGKHNVVIATLPDGEYGIAAAASVAGDMLNSFPNIRFGLMVGIGGGAPNEKHDIRLGDVVVSAPRDGKGGVLQYDFGKSIQGQEFHMTGFLNQPPRLLRAAMSGLKAKYEEQGHQLNDAIHKVMETRPRLRKNYERPDQNNDRLYQSRFVHPVDDTLACAAACGDDQSNLILRPERAEDEDNPAIHYGLIASANQLMKDALVRDKLAAEKNVLCFEMEAAGLMNRFPCLVIRGICDYSDSHKNKKWQGYAAMTAAAYAKDLLLEIPPKRVQEETKISGILSDMTAIQKDTSERLRHVQQDINLARLQPVEAAAYDSHHNEHEPRCHPDTRVDLLRQINKWVDEPCGKSIYWLQGMAGTGKSTIARTVAYDLDKRGSLGASFFFKRGEGDRGKGARFFPTVVAQLVHNCPGLTERVRNAIDTNHSIAEKAIHEQFKKLILHPLKDARLEPTTKIVVVDALDECDCEEDAQTIIGLLPQLKLLKTARVKFFVTSRPEFPIRYQFNTISGQYQDLVLQDVPELIIEDDISKFLAHKLAKIRDDFSKTTCQLPSAWPGQTKLQKLVKMAIPLFVFAATSCRFIEDKRYGGGGPDGRLEQIIQHQVRGQRSTIYEMYHLVLSKSVREETVDEFRDIIGSIAILGTPLSSSALACLLEIPKITVDERLEMLHSVLSIPTDQDAPIRLLHLSFRDYLVNPENHKSDPFWIDEKESHGLLVTRCLDLLMNGSLKRDICGLEMPGKLRKDVNSEAINRYLPAEGQYACLYWVHHLKSSSIRLHDGHQAFQFLGDYFLYWLEALSLIGRLFDAIGLVEELQSLVNLHNGAKVSLFLHDAKRFILNCSSIIGQAPLQLYSSAIVFAPDKSIIREKFKNYVSWITTNPIVEDWDACLQTLEGHSDVVNSVAFSHDSQLVASSSNDQTIWIWRADTSECTRTLNGHSDVLVALSSYDKTIQIWRADTSECTRTLEGHSGLVSLTAFSHDLQLVALSSYDKTIRIWRADTGECTRTLEGHSGLVCSTTFSHDSQLVALSSYDQTIQIWRADTGECTRTLKGHSSWVCSTTFSHDLQLVALSSYDKTIRIWRADTGECTRTLEGHSGGVWLVAFSHDLQVVASSSDDKTIWIWRADTSECTRTLKGHSDLVFLTAFLHNLQLVASSSNDQTIQIWRADMGECTQTLEGHSNGVTLVAFSHDLQLMVLSSYDETVRIWRADTGECTRTLWGHSDLVYSVAFSHNSQLIALGSCDKTVRIWCADTGECTRTLEGHISRVWLVAFSHDLQLVASSSDDNTIRIWRADTGECTQTIDIGLSASILSFDPANNRLLTSNGAFTILGMPSGFNSTDTPGPRVGGLARHTGYGISLGKPWVTFNGENILWLPMDFRPTCSAVSESTVVIGCNSGRVLVLDLSNRGN</sequence>
<name>A0A219APQ4_METCM</name>
<dbReference type="PANTHER" id="PTHR22847:SF637">
    <property type="entry name" value="WD REPEAT DOMAIN 5B"/>
    <property type="match status" value="1"/>
</dbReference>
<feature type="repeat" description="WD" evidence="7">
    <location>
        <begin position="1261"/>
        <end position="1302"/>
    </location>
</feature>
<dbReference type="InterPro" id="IPR027417">
    <property type="entry name" value="P-loop_NTPase"/>
</dbReference>
<evidence type="ECO:0000313" key="9">
    <source>
        <dbReference type="EMBL" id="OWT42589.1"/>
    </source>
</evidence>
<comment type="similarity">
    <text evidence="4">Belongs to the WD repeat MDV1/CAF4 family.</text>
</comment>
<evidence type="ECO:0000259" key="8">
    <source>
        <dbReference type="PROSITE" id="PS50837"/>
    </source>
</evidence>
<comment type="function">
    <text evidence="6">Involved in mitochondrial fission. Acts as an adapter protein required to form mitochondrial fission complexes. Formation of these complexes is required to promote constriction and fission of the mitochondrial compartment at a late step in mitochondrial division.</text>
</comment>
<dbReference type="GeneID" id="28852876"/>
<feature type="repeat" description="WD" evidence="7">
    <location>
        <begin position="1219"/>
        <end position="1260"/>
    </location>
</feature>
<dbReference type="GO" id="GO:1990234">
    <property type="term" value="C:transferase complex"/>
    <property type="evidence" value="ECO:0007669"/>
    <property type="project" value="UniProtKB-ARBA"/>
</dbReference>
<dbReference type="InterPro" id="IPR015943">
    <property type="entry name" value="WD40/YVTN_repeat-like_dom_sf"/>
</dbReference>
<keyword evidence="10" id="KW-1185">Reference proteome</keyword>
<evidence type="ECO:0000256" key="7">
    <source>
        <dbReference type="PROSITE-ProRule" id="PRU00221"/>
    </source>
</evidence>
<keyword evidence="1 7" id="KW-0853">WD repeat</keyword>
<dbReference type="STRING" id="1380566.A0A219APQ4"/>
<dbReference type="CDD" id="cd00200">
    <property type="entry name" value="WD40"/>
    <property type="match status" value="1"/>
</dbReference>
<accession>A0A219APQ4</accession>
<comment type="caution">
    <text evidence="9">The sequence shown here is derived from an EMBL/GenBank/DDBJ whole genome shotgun (WGS) entry which is preliminary data.</text>
</comment>
<dbReference type="InterPro" id="IPR056884">
    <property type="entry name" value="NPHP3-like_N"/>
</dbReference>
<dbReference type="SMART" id="SM00320">
    <property type="entry name" value="WD40"/>
    <property type="match status" value="10"/>
</dbReference>
<feature type="repeat" description="WD" evidence="7">
    <location>
        <begin position="1093"/>
        <end position="1134"/>
    </location>
</feature>
<dbReference type="Proteomes" id="UP000078397">
    <property type="component" value="Unassembled WGS sequence"/>
</dbReference>
<dbReference type="InterPro" id="IPR001680">
    <property type="entry name" value="WD40_rpt"/>
</dbReference>
<dbReference type="InterPro" id="IPR036322">
    <property type="entry name" value="WD40_repeat_dom_sf"/>
</dbReference>
<evidence type="ECO:0000256" key="1">
    <source>
        <dbReference type="ARBA" id="ARBA00022574"/>
    </source>
</evidence>
<dbReference type="KEGG" id="pchm:VFPPC_18280"/>
<gene>
    <name evidence="9" type="ORF">VFPPC_18280</name>
</gene>
<dbReference type="SUPFAM" id="SSF53167">
    <property type="entry name" value="Purine and uridine phosphorylases"/>
    <property type="match status" value="1"/>
</dbReference>
<feature type="domain" description="NACHT" evidence="8">
    <location>
        <begin position="396"/>
        <end position="542"/>
    </location>
</feature>
<dbReference type="SUPFAM" id="SSF50978">
    <property type="entry name" value="WD40 repeat-like"/>
    <property type="match status" value="2"/>
</dbReference>
<feature type="repeat" description="WD" evidence="7">
    <location>
        <begin position="936"/>
        <end position="977"/>
    </location>
</feature>
<dbReference type="PANTHER" id="PTHR22847">
    <property type="entry name" value="WD40 REPEAT PROTEIN"/>
    <property type="match status" value="1"/>
</dbReference>